<comment type="caution">
    <text evidence="2">The sequence shown here is derived from an EMBL/GenBank/DDBJ whole genome shotgun (WGS) entry which is preliminary data.</text>
</comment>
<organism evidence="2">
    <name type="scientific">marine sediment metagenome</name>
    <dbReference type="NCBI Taxonomy" id="412755"/>
    <lineage>
        <taxon>unclassified sequences</taxon>
        <taxon>metagenomes</taxon>
        <taxon>ecological metagenomes</taxon>
    </lineage>
</organism>
<protein>
    <recommendedName>
        <fullName evidence="3">DUF2723 domain-containing protein</fullName>
    </recommendedName>
</protein>
<feature type="transmembrane region" description="Helical" evidence="1">
    <location>
        <begin position="137"/>
        <end position="155"/>
    </location>
</feature>
<feature type="transmembrane region" description="Helical" evidence="1">
    <location>
        <begin position="74"/>
        <end position="93"/>
    </location>
</feature>
<keyword evidence="1" id="KW-0472">Membrane</keyword>
<keyword evidence="1" id="KW-1133">Transmembrane helix</keyword>
<evidence type="ECO:0000313" key="2">
    <source>
        <dbReference type="EMBL" id="GAI86839.1"/>
    </source>
</evidence>
<feature type="non-terminal residue" evidence="2">
    <location>
        <position position="1"/>
    </location>
</feature>
<evidence type="ECO:0000256" key="1">
    <source>
        <dbReference type="SAM" id="Phobius"/>
    </source>
</evidence>
<name>X1U3F0_9ZZZZ</name>
<feature type="non-terminal residue" evidence="2">
    <location>
        <position position="340"/>
    </location>
</feature>
<sequence length="340" mass="39285">WNFSGRQNDIQGHGDPLKGNWITGIKFFDEIRLGPQDNLPESLKSAKARNTYYLLPFLLGLMGIFYQLQWNKKGFWVVLLLFALTGIAIVVYLNQYPNQPRERDYAYAGSFYAYAIWIGLGTLALYDFLRKFIPDHFGAVVSGALCIFLVPGIMANENWDDHDRSGRYTARDIAYNYLNSCAPNAILFTNGDNDTFPLWYAQEVEGIRTDVRVVNLMLFNTDWYIDQMKNKAYESEPVPLSLPREKYLDGTNNQIYLIERFKDYIDIKRIIDFIKDDNPATKIKTRDNEQLDYIPTKMFRLPVDSAKVIANGTVSPELADQIVSSIDMKFNKSYLMKNQM</sequence>
<reference evidence="2" key="1">
    <citation type="journal article" date="2014" name="Front. Microbiol.">
        <title>High frequency of phylogenetically diverse reductive dehalogenase-homologous genes in deep subseafloor sedimentary metagenomes.</title>
        <authorList>
            <person name="Kawai M."/>
            <person name="Futagami T."/>
            <person name="Toyoda A."/>
            <person name="Takaki Y."/>
            <person name="Nishi S."/>
            <person name="Hori S."/>
            <person name="Arai W."/>
            <person name="Tsubouchi T."/>
            <person name="Morono Y."/>
            <person name="Uchiyama I."/>
            <person name="Ito T."/>
            <person name="Fujiyama A."/>
            <person name="Inagaki F."/>
            <person name="Takami H."/>
        </authorList>
    </citation>
    <scope>NUCLEOTIDE SEQUENCE</scope>
    <source>
        <strain evidence="2">Expedition CK06-06</strain>
    </source>
</reference>
<dbReference type="InterPro" id="IPR052724">
    <property type="entry name" value="GT117_domain-containing"/>
</dbReference>
<feature type="transmembrane region" description="Helical" evidence="1">
    <location>
        <begin position="105"/>
        <end position="125"/>
    </location>
</feature>
<dbReference type="PANTHER" id="PTHR16214">
    <property type="entry name" value="TRANSMEMBRANE PROTEIN 260"/>
    <property type="match status" value="1"/>
</dbReference>
<dbReference type="EMBL" id="BARW01008714">
    <property type="protein sequence ID" value="GAI86839.1"/>
    <property type="molecule type" value="Genomic_DNA"/>
</dbReference>
<gene>
    <name evidence="2" type="ORF">S12H4_17763</name>
</gene>
<dbReference type="PANTHER" id="PTHR16214:SF3">
    <property type="entry name" value="TRANSMEMBRANE PROTEIN 260"/>
    <property type="match status" value="1"/>
</dbReference>
<keyword evidence="1" id="KW-0812">Transmembrane</keyword>
<proteinExistence type="predicted"/>
<dbReference type="AlphaFoldDB" id="X1U3F0"/>
<accession>X1U3F0</accession>
<evidence type="ECO:0008006" key="3">
    <source>
        <dbReference type="Google" id="ProtNLM"/>
    </source>
</evidence>
<feature type="transmembrane region" description="Helical" evidence="1">
    <location>
        <begin position="51"/>
        <end position="68"/>
    </location>
</feature>